<accession>A0AAD9J1C1</accession>
<evidence type="ECO:0000313" key="3">
    <source>
        <dbReference type="Proteomes" id="UP001208570"/>
    </source>
</evidence>
<dbReference type="EMBL" id="JAODUP010000731">
    <property type="protein sequence ID" value="KAK2144779.1"/>
    <property type="molecule type" value="Genomic_DNA"/>
</dbReference>
<dbReference type="Proteomes" id="UP001208570">
    <property type="component" value="Unassembled WGS sequence"/>
</dbReference>
<evidence type="ECO:0000256" key="1">
    <source>
        <dbReference type="SAM" id="MobiDB-lite"/>
    </source>
</evidence>
<gene>
    <name evidence="2" type="ORF">LSH36_731g00002</name>
</gene>
<proteinExistence type="predicted"/>
<feature type="region of interest" description="Disordered" evidence="1">
    <location>
        <begin position="172"/>
        <end position="219"/>
    </location>
</feature>
<keyword evidence="3" id="KW-1185">Reference proteome</keyword>
<feature type="compositionally biased region" description="Basic residues" evidence="1">
    <location>
        <begin position="191"/>
        <end position="203"/>
    </location>
</feature>
<comment type="caution">
    <text evidence="2">The sequence shown here is derived from an EMBL/GenBank/DDBJ whole genome shotgun (WGS) entry which is preliminary data.</text>
</comment>
<name>A0AAD9J1C1_9ANNE</name>
<organism evidence="2 3">
    <name type="scientific">Paralvinella palmiformis</name>
    <dbReference type="NCBI Taxonomy" id="53620"/>
    <lineage>
        <taxon>Eukaryota</taxon>
        <taxon>Metazoa</taxon>
        <taxon>Spiralia</taxon>
        <taxon>Lophotrochozoa</taxon>
        <taxon>Annelida</taxon>
        <taxon>Polychaeta</taxon>
        <taxon>Sedentaria</taxon>
        <taxon>Canalipalpata</taxon>
        <taxon>Terebellida</taxon>
        <taxon>Terebelliformia</taxon>
        <taxon>Alvinellidae</taxon>
        <taxon>Paralvinella</taxon>
    </lineage>
</organism>
<protein>
    <submittedName>
        <fullName evidence="2">Uncharacterized protein</fullName>
    </submittedName>
</protein>
<sequence>MTPFIIGVTISGFQPDTPPCVELFLQKTRHKNSANKAGTNSLDRLLINGAQKDDLEFQCLATWKDGNDKFLYGGFSGSGIVSSQDIYRCFVSAARLATSPPMAGPDGAPPVRVGQDGPDVADLLPATRPGTRTRHFRPALQQDHPGRWRGICSRGLHLGRLLVVTRMSGCANQRSDTGRGHVLPSRDASPSRRRRALPGKRRRIGDSHRTKRGPLISRSLPASGPLFHDSFYQCMRIKRIKDDVVEFSQGPPNSYQIDFCDSETGYKEKKILFRM</sequence>
<reference evidence="2" key="1">
    <citation type="journal article" date="2023" name="Mol. Biol. Evol.">
        <title>Third-Generation Sequencing Reveals the Adaptive Role of the Epigenome in Three Deep-Sea Polychaetes.</title>
        <authorList>
            <person name="Perez M."/>
            <person name="Aroh O."/>
            <person name="Sun Y."/>
            <person name="Lan Y."/>
            <person name="Juniper S.K."/>
            <person name="Young C.R."/>
            <person name="Angers B."/>
            <person name="Qian P.Y."/>
        </authorList>
    </citation>
    <scope>NUCLEOTIDE SEQUENCE</scope>
    <source>
        <strain evidence="2">P08H-3</strain>
    </source>
</reference>
<evidence type="ECO:0000313" key="2">
    <source>
        <dbReference type="EMBL" id="KAK2144779.1"/>
    </source>
</evidence>
<dbReference type="AlphaFoldDB" id="A0AAD9J1C1"/>